<keyword evidence="3 5" id="KW-1133">Transmembrane helix</keyword>
<evidence type="ECO:0000259" key="6">
    <source>
        <dbReference type="Pfam" id="PF04932"/>
    </source>
</evidence>
<sequence length="433" mass="46525">MTIRPSRLSTMADALVFAFPILILCVPRGAGVFLAGVGVLLLAGWRGLGRDWRRHAKVLVPLSVAVLAFMTVCITSKFLHQTPWNVIDNPSRALLAILTCWLIVHVAPDPGKLWRGITIALVGALLIVSYQKLALHLDRPSAWTQAIAFANMVAALALIGFARPGETRRVHAEAWFNIVCASAILMMNGTRGAVVATLVTVIPMLLVRYRRRFTPRMFAGAVVAVAILATAAYQIPGSTVSHRLDQAVLQVEQFQQGKVDTDVGARLKIWEIGLHYFVQHPWSGAGVGQFARILRASTFCQETQSLVCVLEHGHNDAVEASATMGIPGLLTMFGLFLVPGVLFWRALRICRAQGNDRGVSLGAAGLAVVMASLISGLTQVTTAHQANVVFYAGVIGMLLGLAGREAFAVEHRQAATPVQNRAAGAARISDQPA</sequence>
<feature type="transmembrane region" description="Helical" evidence="5">
    <location>
        <begin position="91"/>
        <end position="107"/>
    </location>
</feature>
<accession>A0A2N5CH76</accession>
<evidence type="ECO:0000256" key="3">
    <source>
        <dbReference type="ARBA" id="ARBA00022989"/>
    </source>
</evidence>
<feature type="transmembrane region" description="Helical" evidence="5">
    <location>
        <begin position="113"/>
        <end position="130"/>
    </location>
</feature>
<proteinExistence type="predicted"/>
<dbReference type="InterPro" id="IPR051533">
    <property type="entry name" value="WaaL-like"/>
</dbReference>
<comment type="caution">
    <text evidence="7">The sequence shown here is derived from an EMBL/GenBank/DDBJ whole genome shotgun (WGS) entry which is preliminary data.</text>
</comment>
<evidence type="ECO:0000256" key="5">
    <source>
        <dbReference type="SAM" id="Phobius"/>
    </source>
</evidence>
<evidence type="ECO:0000256" key="4">
    <source>
        <dbReference type="ARBA" id="ARBA00023136"/>
    </source>
</evidence>
<keyword evidence="2 5" id="KW-0812">Transmembrane</keyword>
<evidence type="ECO:0000256" key="1">
    <source>
        <dbReference type="ARBA" id="ARBA00004141"/>
    </source>
</evidence>
<organism evidence="7 8">
    <name type="scientific">Cupriavidus pauculus</name>
    <dbReference type="NCBI Taxonomy" id="82633"/>
    <lineage>
        <taxon>Bacteria</taxon>
        <taxon>Pseudomonadati</taxon>
        <taxon>Pseudomonadota</taxon>
        <taxon>Betaproteobacteria</taxon>
        <taxon>Burkholderiales</taxon>
        <taxon>Burkholderiaceae</taxon>
        <taxon>Cupriavidus</taxon>
    </lineage>
</organism>
<feature type="transmembrane region" description="Helical" evidence="5">
    <location>
        <begin position="326"/>
        <end position="347"/>
    </location>
</feature>
<dbReference type="PANTHER" id="PTHR37422:SF23">
    <property type="entry name" value="TEICHURONIC ACID BIOSYNTHESIS PROTEIN TUAE"/>
    <property type="match status" value="1"/>
</dbReference>
<protein>
    <submittedName>
        <fullName evidence="7">Cell shape-determining protein</fullName>
    </submittedName>
</protein>
<dbReference type="InterPro" id="IPR007016">
    <property type="entry name" value="O-antigen_ligase-rel_domated"/>
</dbReference>
<dbReference type="GO" id="GO:0016020">
    <property type="term" value="C:membrane"/>
    <property type="evidence" value="ECO:0007669"/>
    <property type="project" value="UniProtKB-SubCell"/>
</dbReference>
<feature type="domain" description="O-antigen ligase-related" evidence="6">
    <location>
        <begin position="177"/>
        <end position="332"/>
    </location>
</feature>
<dbReference type="OrthoDB" id="8576060at2"/>
<evidence type="ECO:0000256" key="2">
    <source>
        <dbReference type="ARBA" id="ARBA00022692"/>
    </source>
</evidence>
<reference evidence="7 8" key="1">
    <citation type="submission" date="2017-12" db="EMBL/GenBank/DDBJ databases">
        <title>Genome sequence of the active heterotrophic nitrifier-denitrifier, Cupriavidus pauculus UM1.</title>
        <authorList>
            <person name="Putonti C."/>
            <person name="Castignetti D."/>
        </authorList>
    </citation>
    <scope>NUCLEOTIDE SEQUENCE [LARGE SCALE GENOMIC DNA]</scope>
    <source>
        <strain evidence="7 8">UM1</strain>
    </source>
</reference>
<keyword evidence="4 5" id="KW-0472">Membrane</keyword>
<feature type="transmembrane region" description="Helical" evidence="5">
    <location>
        <begin position="359"/>
        <end position="377"/>
    </location>
</feature>
<name>A0A2N5CH76_9BURK</name>
<dbReference type="Proteomes" id="UP000234341">
    <property type="component" value="Unassembled WGS sequence"/>
</dbReference>
<gene>
    <name evidence="7" type="ORF">CYJ10_07775</name>
</gene>
<dbReference type="AlphaFoldDB" id="A0A2N5CH76"/>
<dbReference type="PANTHER" id="PTHR37422">
    <property type="entry name" value="TEICHURONIC ACID BIOSYNTHESIS PROTEIN TUAE"/>
    <property type="match status" value="1"/>
</dbReference>
<feature type="transmembrane region" description="Helical" evidence="5">
    <location>
        <begin position="58"/>
        <end position="79"/>
    </location>
</feature>
<feature type="transmembrane region" description="Helical" evidence="5">
    <location>
        <begin position="142"/>
        <end position="162"/>
    </location>
</feature>
<dbReference type="EMBL" id="PJRP01000002">
    <property type="protein sequence ID" value="PLQ01563.1"/>
    <property type="molecule type" value="Genomic_DNA"/>
</dbReference>
<evidence type="ECO:0000313" key="7">
    <source>
        <dbReference type="EMBL" id="PLQ01563.1"/>
    </source>
</evidence>
<feature type="transmembrane region" description="Helical" evidence="5">
    <location>
        <begin position="383"/>
        <end position="402"/>
    </location>
</feature>
<feature type="transmembrane region" description="Helical" evidence="5">
    <location>
        <begin position="174"/>
        <end position="206"/>
    </location>
</feature>
<dbReference type="Pfam" id="PF04932">
    <property type="entry name" value="Wzy_C"/>
    <property type="match status" value="1"/>
</dbReference>
<evidence type="ECO:0000313" key="8">
    <source>
        <dbReference type="Proteomes" id="UP000234341"/>
    </source>
</evidence>
<feature type="transmembrane region" description="Helical" evidence="5">
    <location>
        <begin position="218"/>
        <end position="235"/>
    </location>
</feature>
<comment type="subcellular location">
    <subcellularLocation>
        <location evidence="1">Membrane</location>
        <topology evidence="1">Multi-pass membrane protein</topology>
    </subcellularLocation>
</comment>